<evidence type="ECO:0000256" key="7">
    <source>
        <dbReference type="ARBA" id="ARBA00022989"/>
    </source>
</evidence>
<comment type="similarity">
    <text evidence="9">Belongs to the binding-protein-dependent transport system permease family. LivHM subfamily.</text>
</comment>
<evidence type="ECO:0000313" key="12">
    <source>
        <dbReference type="Proteomes" id="UP000295504"/>
    </source>
</evidence>
<comment type="caution">
    <text evidence="11">The sequence shown here is derived from an EMBL/GenBank/DDBJ whole genome shotgun (WGS) entry which is preliminary data.</text>
</comment>
<feature type="transmembrane region" description="Helical" evidence="10">
    <location>
        <begin position="62"/>
        <end position="83"/>
    </location>
</feature>
<keyword evidence="3" id="KW-1003">Cell membrane</keyword>
<dbReference type="GO" id="GO:0015192">
    <property type="term" value="F:L-phenylalanine transmembrane transporter activity"/>
    <property type="evidence" value="ECO:0007669"/>
    <property type="project" value="TreeGrafter"/>
</dbReference>
<dbReference type="EMBL" id="SLYC01000010">
    <property type="protein sequence ID" value="TCQ03282.1"/>
    <property type="molecule type" value="Genomic_DNA"/>
</dbReference>
<dbReference type="GO" id="GO:0005886">
    <property type="term" value="C:plasma membrane"/>
    <property type="evidence" value="ECO:0007669"/>
    <property type="project" value="UniProtKB-SubCell"/>
</dbReference>
<evidence type="ECO:0000313" key="11">
    <source>
        <dbReference type="EMBL" id="TCQ03282.1"/>
    </source>
</evidence>
<dbReference type="GO" id="GO:0015808">
    <property type="term" value="P:L-alanine transport"/>
    <property type="evidence" value="ECO:0007669"/>
    <property type="project" value="TreeGrafter"/>
</dbReference>
<dbReference type="Proteomes" id="UP000295504">
    <property type="component" value="Unassembled WGS sequence"/>
</dbReference>
<keyword evidence="6" id="KW-0029">Amino-acid transport</keyword>
<evidence type="ECO:0000256" key="10">
    <source>
        <dbReference type="SAM" id="Phobius"/>
    </source>
</evidence>
<feature type="transmembrane region" description="Helical" evidence="10">
    <location>
        <begin position="21"/>
        <end position="50"/>
    </location>
</feature>
<dbReference type="GO" id="GO:0005304">
    <property type="term" value="F:L-valine transmembrane transporter activity"/>
    <property type="evidence" value="ECO:0007669"/>
    <property type="project" value="TreeGrafter"/>
</dbReference>
<dbReference type="InterPro" id="IPR052157">
    <property type="entry name" value="BCAA_transport_permease"/>
</dbReference>
<organism evidence="11 12">
    <name type="scientific">Serpentinicella alkaliphila</name>
    <dbReference type="NCBI Taxonomy" id="1734049"/>
    <lineage>
        <taxon>Bacteria</taxon>
        <taxon>Bacillati</taxon>
        <taxon>Bacillota</taxon>
        <taxon>Clostridia</taxon>
        <taxon>Peptostreptococcales</taxon>
        <taxon>Natronincolaceae</taxon>
        <taxon>Serpentinicella</taxon>
    </lineage>
</organism>
<dbReference type="Pfam" id="PF02653">
    <property type="entry name" value="BPD_transp_2"/>
    <property type="match status" value="1"/>
</dbReference>
<feature type="transmembrane region" description="Helical" evidence="10">
    <location>
        <begin position="135"/>
        <end position="159"/>
    </location>
</feature>
<evidence type="ECO:0000256" key="3">
    <source>
        <dbReference type="ARBA" id="ARBA00022475"/>
    </source>
</evidence>
<feature type="transmembrane region" description="Helical" evidence="10">
    <location>
        <begin position="232"/>
        <end position="251"/>
    </location>
</feature>
<keyword evidence="5 10" id="KW-0812">Transmembrane</keyword>
<dbReference type="GO" id="GO:0015188">
    <property type="term" value="F:L-isoleucine transmembrane transporter activity"/>
    <property type="evidence" value="ECO:0007669"/>
    <property type="project" value="TreeGrafter"/>
</dbReference>
<protein>
    <submittedName>
        <fullName evidence="11">Amino acid/amide ABC transporter membrane protein 1 (HAAT family)</fullName>
    </submittedName>
</protein>
<dbReference type="RefSeq" id="WP_243098190.1">
    <property type="nucleotide sequence ID" value="NZ_CP058648.1"/>
</dbReference>
<keyword evidence="8 10" id="KW-0472">Membrane</keyword>
<accession>A0A4R2TLE9</accession>
<feature type="transmembrane region" description="Helical" evidence="10">
    <location>
        <begin position="95"/>
        <end position="115"/>
    </location>
</feature>
<name>A0A4R2TLE9_9FIRM</name>
<sequence length="292" mass="31452">MDNYYIMQIINGLAQGSIYALMAIGYSVVVGVVGLVTFTHGEVIMLGAYAAYYTFTFIGENIVLGMLASFLAAWLVGVVVYKICYEKFFDSPRHIPLICTIGLSMLLKNLAQIIFGPNMKAMPQPINLKFYNISGVRINTIQILIFATVLVLSLGLYILNNKTRWGIQLRAVSQDRKAAALMGINVNRTTLIGNSIGCSLGGVAGMLLSIYYQSLVPTMGGILGLKAFSSSVLGGLTEAPASALGGVLIGLTENLGISVLSNSYRDVFAFVFLVLVLTIRPQGFSRKVVGRP</sequence>
<keyword evidence="2" id="KW-0813">Transport</keyword>
<gene>
    <name evidence="11" type="ORF">EDD79_101070</name>
</gene>
<comment type="subcellular location">
    <subcellularLocation>
        <location evidence="1">Cell membrane</location>
        <topology evidence="1">Multi-pass membrane protein</topology>
    </subcellularLocation>
</comment>
<evidence type="ECO:0000256" key="9">
    <source>
        <dbReference type="ARBA" id="ARBA00037998"/>
    </source>
</evidence>
<evidence type="ECO:0000256" key="4">
    <source>
        <dbReference type="ARBA" id="ARBA00022519"/>
    </source>
</evidence>
<reference evidence="11 12" key="1">
    <citation type="submission" date="2019-03" db="EMBL/GenBank/DDBJ databases">
        <title>Genomic Encyclopedia of Type Strains, Phase IV (KMG-IV): sequencing the most valuable type-strain genomes for metagenomic binning, comparative biology and taxonomic classification.</title>
        <authorList>
            <person name="Goeker M."/>
        </authorList>
    </citation>
    <scope>NUCLEOTIDE SEQUENCE [LARGE SCALE GENOMIC DNA]</scope>
    <source>
        <strain evidence="11 12">DSM 100013</strain>
    </source>
</reference>
<evidence type="ECO:0000256" key="8">
    <source>
        <dbReference type="ARBA" id="ARBA00023136"/>
    </source>
</evidence>
<feature type="transmembrane region" description="Helical" evidence="10">
    <location>
        <begin position="191"/>
        <end position="212"/>
    </location>
</feature>
<keyword evidence="12" id="KW-1185">Reference proteome</keyword>
<proteinExistence type="inferred from homology"/>
<dbReference type="GO" id="GO:0042941">
    <property type="term" value="P:D-alanine transmembrane transport"/>
    <property type="evidence" value="ECO:0007669"/>
    <property type="project" value="TreeGrafter"/>
</dbReference>
<evidence type="ECO:0000256" key="2">
    <source>
        <dbReference type="ARBA" id="ARBA00022448"/>
    </source>
</evidence>
<dbReference type="AlphaFoldDB" id="A0A4R2TLE9"/>
<evidence type="ECO:0000256" key="5">
    <source>
        <dbReference type="ARBA" id="ARBA00022692"/>
    </source>
</evidence>
<keyword evidence="4" id="KW-0997">Cell inner membrane</keyword>
<evidence type="ECO:0000256" key="1">
    <source>
        <dbReference type="ARBA" id="ARBA00004651"/>
    </source>
</evidence>
<dbReference type="PANTHER" id="PTHR11795:SF371">
    <property type="entry name" value="HIGH-AFFINITY BRANCHED-CHAIN AMINO ACID TRANSPORT SYSTEM PERMEASE PROTEIN LIVH"/>
    <property type="match status" value="1"/>
</dbReference>
<keyword evidence="7 10" id="KW-1133">Transmembrane helix</keyword>
<dbReference type="GO" id="GO:1903806">
    <property type="term" value="P:L-isoleucine import across plasma membrane"/>
    <property type="evidence" value="ECO:0007669"/>
    <property type="project" value="TreeGrafter"/>
</dbReference>
<dbReference type="CDD" id="cd06582">
    <property type="entry name" value="TM_PBP1_LivH_like"/>
    <property type="match status" value="1"/>
</dbReference>
<dbReference type="InterPro" id="IPR001851">
    <property type="entry name" value="ABC_transp_permease"/>
</dbReference>
<dbReference type="GO" id="GO:0015190">
    <property type="term" value="F:L-leucine transmembrane transporter activity"/>
    <property type="evidence" value="ECO:0007669"/>
    <property type="project" value="TreeGrafter"/>
</dbReference>
<evidence type="ECO:0000256" key="6">
    <source>
        <dbReference type="ARBA" id="ARBA00022970"/>
    </source>
</evidence>
<dbReference type="PANTHER" id="PTHR11795">
    <property type="entry name" value="BRANCHED-CHAIN AMINO ACID TRANSPORT SYSTEM PERMEASE PROTEIN LIVH"/>
    <property type="match status" value="1"/>
</dbReference>
<feature type="transmembrane region" description="Helical" evidence="10">
    <location>
        <begin position="263"/>
        <end position="283"/>
    </location>
</feature>